<dbReference type="Proteomes" id="UP000694523">
    <property type="component" value="Unplaced"/>
</dbReference>
<dbReference type="PROSITE" id="PS51319">
    <property type="entry name" value="TFIIS_N"/>
    <property type="match status" value="1"/>
</dbReference>
<feature type="domain" description="TFIIS N-terminal" evidence="2">
    <location>
        <begin position="1"/>
        <end position="72"/>
    </location>
</feature>
<dbReference type="InterPro" id="IPR003618">
    <property type="entry name" value="TFIIS_cen_dom"/>
</dbReference>
<dbReference type="PROSITE" id="PS51321">
    <property type="entry name" value="TFIIS_CENTRAL"/>
    <property type="match status" value="1"/>
</dbReference>
<dbReference type="InterPro" id="IPR035441">
    <property type="entry name" value="TFIIS/LEDGF_dom_sf"/>
</dbReference>
<evidence type="ECO:0000259" key="2">
    <source>
        <dbReference type="PROSITE" id="PS51319"/>
    </source>
</evidence>
<dbReference type="SUPFAM" id="SSF46942">
    <property type="entry name" value="Elongation factor TFIIS domain 2"/>
    <property type="match status" value="1"/>
</dbReference>
<accession>A0A8C6WV89</accession>
<dbReference type="InterPro" id="IPR035100">
    <property type="entry name" value="TF_IIS-typ"/>
</dbReference>
<dbReference type="SUPFAM" id="SSF57783">
    <property type="entry name" value="Zinc beta-ribbon"/>
    <property type="match status" value="1"/>
</dbReference>
<reference evidence="4" key="1">
    <citation type="submission" date="2025-08" db="UniProtKB">
        <authorList>
            <consortium name="Ensembl"/>
        </authorList>
    </citation>
    <scope>IDENTIFICATION</scope>
</reference>
<keyword evidence="1" id="KW-0539">Nucleus</keyword>
<sequence length="263" mass="30103">VIKRQPSQKISSYGDMLVLLCDLDKHSITTEQLETTDVVRVLYRVLKSCKDETMKKTVKSLLAKWKREYSGKRTNLGQSEKTDLTVKSEMEPCLEKEANDNSKTEQSSNLSSVRLKCVQLLTSAIAFTHDIENHIHNLYKSNLSRYKTCVRSKIANLKNPKSRHLREGLFNGSLPPQLFAQMSSEDMASPDLQRLRREYSSQSVSERQLPQGVEGTPTRKIRCKRCDGTECRVTQVSRDDDSMTFVTCGTCGQQWYHNNWVCL</sequence>
<dbReference type="InterPro" id="IPR036575">
    <property type="entry name" value="TFIIS_cen_dom_sf"/>
</dbReference>
<dbReference type="Pfam" id="PF07500">
    <property type="entry name" value="TFIIS_M"/>
    <property type="match status" value="1"/>
</dbReference>
<dbReference type="Gene3D" id="2.20.25.10">
    <property type="match status" value="1"/>
</dbReference>
<dbReference type="Gene3D" id="1.20.930.10">
    <property type="entry name" value="Conserved domain common to transcription factors TFIIS, elongin A, CRSP70"/>
    <property type="match status" value="1"/>
</dbReference>
<dbReference type="Pfam" id="PF08711">
    <property type="entry name" value="Med26"/>
    <property type="match status" value="1"/>
</dbReference>
<comment type="subcellular location">
    <subcellularLocation>
        <location evidence="1">Nucleus</location>
    </subcellularLocation>
</comment>
<evidence type="ECO:0000313" key="5">
    <source>
        <dbReference type="Proteomes" id="UP000694523"/>
    </source>
</evidence>
<protein>
    <submittedName>
        <fullName evidence="4">Transcription elongation factor A N-terminal and central domain containing</fullName>
    </submittedName>
</protein>
<dbReference type="AlphaFoldDB" id="A0A8C6WV89"/>
<dbReference type="GO" id="GO:0005634">
    <property type="term" value="C:nucleus"/>
    <property type="evidence" value="ECO:0007669"/>
    <property type="project" value="UniProtKB-SubCell"/>
</dbReference>
<dbReference type="SUPFAM" id="SSF47676">
    <property type="entry name" value="Conserved domain common to transcription factors TFIIS, elongin A, CRSP70"/>
    <property type="match status" value="1"/>
</dbReference>
<feature type="domain" description="TFIIS central" evidence="3">
    <location>
        <begin position="103"/>
        <end position="215"/>
    </location>
</feature>
<dbReference type="PANTHER" id="PTHR11477">
    <property type="entry name" value="TRANSCRIPTION FACTOR S-II ZINC FINGER DOMAIN-CONTAINING PROTEIN"/>
    <property type="match status" value="1"/>
</dbReference>
<dbReference type="PIRSF" id="PIRSF006704">
    <property type="entry name" value="TF_IIS"/>
    <property type="match status" value="1"/>
</dbReference>
<dbReference type="SMART" id="SM00510">
    <property type="entry name" value="TFS2M"/>
    <property type="match status" value="1"/>
</dbReference>
<dbReference type="PANTHER" id="PTHR11477:SF3">
    <property type="entry name" value="TRANSCRIPTION ELONGATION FACTOR A PROTEIN 2"/>
    <property type="match status" value="1"/>
</dbReference>
<evidence type="ECO:0000259" key="3">
    <source>
        <dbReference type="PROSITE" id="PS51321"/>
    </source>
</evidence>
<name>A0A8C6WV89_9GOBI</name>
<dbReference type="Ensembl" id="ENSNMLT00000038004.1">
    <property type="protein sequence ID" value="ENSNMLP00000034120.1"/>
    <property type="gene ID" value="ENSNMLG00000021264.1"/>
</dbReference>
<dbReference type="Gene3D" id="1.10.472.30">
    <property type="entry name" value="Transcription elongation factor S-II, central domain"/>
    <property type="match status" value="1"/>
</dbReference>
<dbReference type="InterPro" id="IPR017923">
    <property type="entry name" value="TFIIS_N"/>
</dbReference>
<dbReference type="GO" id="GO:0006351">
    <property type="term" value="P:DNA-templated transcription"/>
    <property type="evidence" value="ECO:0007669"/>
    <property type="project" value="InterPro"/>
</dbReference>
<evidence type="ECO:0000313" key="4">
    <source>
        <dbReference type="Ensembl" id="ENSNMLP00000034120.1"/>
    </source>
</evidence>
<reference evidence="4" key="2">
    <citation type="submission" date="2025-09" db="UniProtKB">
        <authorList>
            <consortium name="Ensembl"/>
        </authorList>
    </citation>
    <scope>IDENTIFICATION</scope>
</reference>
<proteinExistence type="predicted"/>
<evidence type="ECO:0000256" key="1">
    <source>
        <dbReference type="PROSITE-ProRule" id="PRU00649"/>
    </source>
</evidence>
<organism evidence="4 5">
    <name type="scientific">Neogobius melanostomus</name>
    <name type="common">round goby</name>
    <dbReference type="NCBI Taxonomy" id="47308"/>
    <lineage>
        <taxon>Eukaryota</taxon>
        <taxon>Metazoa</taxon>
        <taxon>Chordata</taxon>
        <taxon>Craniata</taxon>
        <taxon>Vertebrata</taxon>
        <taxon>Euteleostomi</taxon>
        <taxon>Actinopterygii</taxon>
        <taxon>Neopterygii</taxon>
        <taxon>Teleostei</taxon>
        <taxon>Neoteleostei</taxon>
        <taxon>Acanthomorphata</taxon>
        <taxon>Gobiaria</taxon>
        <taxon>Gobiiformes</taxon>
        <taxon>Gobioidei</taxon>
        <taxon>Gobiidae</taxon>
        <taxon>Benthophilinae</taxon>
        <taxon>Neogobiini</taxon>
        <taxon>Neogobius</taxon>
    </lineage>
</organism>
<keyword evidence="5" id="KW-1185">Reference proteome</keyword>